<dbReference type="Gene3D" id="1.10.1580.10">
    <property type="match status" value="1"/>
</dbReference>
<dbReference type="GO" id="GO:0005525">
    <property type="term" value="F:GTP binding"/>
    <property type="evidence" value="ECO:0007669"/>
    <property type="project" value="UniProtKB-KW"/>
</dbReference>
<dbReference type="InterPro" id="IPR023179">
    <property type="entry name" value="GTP-bd_ortho_bundle_sf"/>
</dbReference>
<dbReference type="GO" id="GO:0016787">
    <property type="term" value="F:hydrolase activity"/>
    <property type="evidence" value="ECO:0007669"/>
    <property type="project" value="UniProtKB-KW"/>
</dbReference>
<evidence type="ECO:0000256" key="3">
    <source>
        <dbReference type="SAM" id="MobiDB-lite"/>
    </source>
</evidence>
<dbReference type="STRING" id="1314785.A0A165B5Z1"/>
<gene>
    <name evidence="4" type="ORF">LAESUDRAFT_739678</name>
</gene>
<dbReference type="PANTHER" id="PTHR11089">
    <property type="entry name" value="GTP-BINDING PROTEIN-RELATED"/>
    <property type="match status" value="1"/>
</dbReference>
<dbReference type="AlphaFoldDB" id="A0A165B5Z1"/>
<reference evidence="4 5" key="1">
    <citation type="journal article" date="2016" name="Mol. Biol. Evol.">
        <title>Comparative Genomics of Early-Diverging Mushroom-Forming Fungi Provides Insights into the Origins of Lignocellulose Decay Capabilities.</title>
        <authorList>
            <person name="Nagy L.G."/>
            <person name="Riley R."/>
            <person name="Tritt A."/>
            <person name="Adam C."/>
            <person name="Daum C."/>
            <person name="Floudas D."/>
            <person name="Sun H."/>
            <person name="Yadav J.S."/>
            <person name="Pangilinan J."/>
            <person name="Larsson K.H."/>
            <person name="Matsuura K."/>
            <person name="Barry K."/>
            <person name="Labutti K."/>
            <person name="Kuo R."/>
            <person name="Ohm R.A."/>
            <person name="Bhattacharya S.S."/>
            <person name="Shirouzu T."/>
            <person name="Yoshinaga Y."/>
            <person name="Martin F.M."/>
            <person name="Grigoriev I.V."/>
            <person name="Hibbett D.S."/>
        </authorList>
    </citation>
    <scope>NUCLEOTIDE SEQUENCE [LARGE SCALE GENOMIC DNA]</scope>
    <source>
        <strain evidence="4 5">93-53</strain>
    </source>
</reference>
<dbReference type="SUPFAM" id="SSF52540">
    <property type="entry name" value="P-loop containing nucleoside triphosphate hydrolases"/>
    <property type="match status" value="1"/>
</dbReference>
<dbReference type="PANTHER" id="PTHR11089:SF9">
    <property type="entry name" value="NUCLEOLAR GTP-BINDING PROTEIN 2"/>
    <property type="match status" value="1"/>
</dbReference>
<feature type="compositionally biased region" description="Polar residues" evidence="3">
    <location>
        <begin position="423"/>
        <end position="432"/>
    </location>
</feature>
<feature type="region of interest" description="Disordered" evidence="3">
    <location>
        <begin position="372"/>
        <end position="459"/>
    </location>
</feature>
<dbReference type="InParanoid" id="A0A165B5Z1"/>
<dbReference type="InterPro" id="IPR027417">
    <property type="entry name" value="P-loop_NTPase"/>
</dbReference>
<dbReference type="Gene3D" id="3.40.50.300">
    <property type="entry name" value="P-loop containing nucleotide triphosphate hydrolases"/>
    <property type="match status" value="2"/>
</dbReference>
<proteinExistence type="predicted"/>
<keyword evidence="5" id="KW-1185">Reference proteome</keyword>
<keyword evidence="2" id="KW-0342">GTP-binding</keyword>
<dbReference type="EMBL" id="KV427689">
    <property type="protein sequence ID" value="KZT00315.1"/>
    <property type="molecule type" value="Genomic_DNA"/>
</dbReference>
<keyword evidence="4" id="KW-0378">Hydrolase</keyword>
<dbReference type="GO" id="GO:0005730">
    <property type="term" value="C:nucleolus"/>
    <property type="evidence" value="ECO:0007669"/>
    <property type="project" value="TreeGrafter"/>
</dbReference>
<dbReference type="OrthoDB" id="444945at2759"/>
<dbReference type="InterPro" id="IPR050755">
    <property type="entry name" value="TRAFAC_YlqF/YawG_RiboMat"/>
</dbReference>
<evidence type="ECO:0000256" key="2">
    <source>
        <dbReference type="ARBA" id="ARBA00023134"/>
    </source>
</evidence>
<sequence length="459" mass="51362">MAPTEKMATSGKTKSYSQPILKRVKGENLYCDAKAAARLKIHSHIIETEPFQDMFWAKAQCKKARIGMGTFEELSKLSAAAAEKAEAAGNAVEESAASADFQIHADVVEPIYTAKGTSHHIYGERYKVIDSSDVILHILDTRDPMGMLCKSVLVYIRGEKVHKQVVLVINKCELVSNWVTLLHQFSQLHSDKKQISMGFIGSPNLGKSSIINTLKSRKVRTVAPRIYLIDCPGIVLTSVKDFSISIVLKGVVRIEVLTTPSKRIPTLMERVKPICLSRMYLSELLDPSKGWASEAFMDKLAQMKGRLLKKGEPDMEAVVKILLSDWWLEELNEKEEKAWKRAEKTGAVDAKGKVKQHLGSIMQKNMFVGEDDHAEAEEEDAEQSEDDAVEGEDASESEQNAEFESEQQPKKETRMKMNKRKSTNFYSMANVKNKNREKALLMKSLRAGGKDGCKGHKKT</sequence>
<feature type="compositionally biased region" description="Acidic residues" evidence="3">
    <location>
        <begin position="372"/>
        <end position="405"/>
    </location>
</feature>
<organism evidence="4 5">
    <name type="scientific">Laetiporus sulphureus 93-53</name>
    <dbReference type="NCBI Taxonomy" id="1314785"/>
    <lineage>
        <taxon>Eukaryota</taxon>
        <taxon>Fungi</taxon>
        <taxon>Dikarya</taxon>
        <taxon>Basidiomycota</taxon>
        <taxon>Agaricomycotina</taxon>
        <taxon>Agaricomycetes</taxon>
        <taxon>Polyporales</taxon>
        <taxon>Laetiporus</taxon>
    </lineage>
</organism>
<protein>
    <submittedName>
        <fullName evidence="4">p-loop containing nucleoside triphosphate hydrolase protein</fullName>
    </submittedName>
</protein>
<evidence type="ECO:0000313" key="4">
    <source>
        <dbReference type="EMBL" id="KZT00315.1"/>
    </source>
</evidence>
<dbReference type="RefSeq" id="XP_040758055.1">
    <property type="nucleotide sequence ID" value="XM_040911027.1"/>
</dbReference>
<dbReference type="Proteomes" id="UP000076871">
    <property type="component" value="Unassembled WGS sequence"/>
</dbReference>
<name>A0A165B5Z1_9APHY</name>
<evidence type="ECO:0000313" key="5">
    <source>
        <dbReference type="Proteomes" id="UP000076871"/>
    </source>
</evidence>
<evidence type="ECO:0000256" key="1">
    <source>
        <dbReference type="ARBA" id="ARBA00022741"/>
    </source>
</evidence>
<keyword evidence="1" id="KW-0547">Nucleotide-binding</keyword>
<accession>A0A165B5Z1</accession>
<dbReference type="FunCoup" id="A0A165B5Z1">
    <property type="interactions" value="459"/>
</dbReference>
<feature type="compositionally biased region" description="Basic and acidic residues" evidence="3">
    <location>
        <begin position="448"/>
        <end position="459"/>
    </location>
</feature>
<dbReference type="GeneID" id="63828056"/>